<name>A0ABX7E3F8_9BACI</name>
<feature type="domain" description="Plastocyanin-like" evidence="2">
    <location>
        <begin position="412"/>
        <end position="531"/>
    </location>
</feature>
<feature type="domain" description="Plastocyanin-like" evidence="3">
    <location>
        <begin position="132"/>
        <end position="208"/>
    </location>
</feature>
<evidence type="ECO:0000259" key="3">
    <source>
        <dbReference type="Pfam" id="PF07732"/>
    </source>
</evidence>
<feature type="domain" description="Plastocyanin-like" evidence="3">
    <location>
        <begin position="79"/>
        <end position="116"/>
    </location>
</feature>
<evidence type="ECO:0000256" key="1">
    <source>
        <dbReference type="ARBA" id="ARBA00010609"/>
    </source>
</evidence>
<evidence type="ECO:0000313" key="5">
    <source>
        <dbReference type="Proteomes" id="UP000595691"/>
    </source>
</evidence>
<dbReference type="Pfam" id="PF07731">
    <property type="entry name" value="Cu-oxidase_2"/>
    <property type="match status" value="1"/>
</dbReference>
<reference evidence="4 5" key="1">
    <citation type="submission" date="2020-11" db="EMBL/GenBank/DDBJ databases">
        <title>Taxonomic evaluation of the Bacillus sporothermodurans group of bacteria based on whole genome sequences.</title>
        <authorList>
            <person name="Fiedler G."/>
            <person name="Herbstmann A.-D."/>
            <person name="Doll E."/>
            <person name="Wenning M."/>
            <person name="Brinks E."/>
            <person name="Kabisch J."/>
            <person name="Breitenwieser F."/>
            <person name="Lappann M."/>
            <person name="Boehnlein C."/>
            <person name="Franz C."/>
        </authorList>
    </citation>
    <scope>NUCLEOTIDE SEQUENCE [LARGE SCALE GENOMIC DNA]</scope>
    <source>
        <strain evidence="4 5">JCM 19841</strain>
    </source>
</reference>
<dbReference type="InterPro" id="IPR045087">
    <property type="entry name" value="Cu-oxidase_fam"/>
</dbReference>
<proteinExistence type="inferred from homology"/>
<protein>
    <submittedName>
        <fullName evidence="4">Multicopper oxidase domain-containing protein</fullName>
    </submittedName>
</protein>
<accession>A0ABX7E3F8</accession>
<sequence>MTYINCLYGNFNKGVFSLQKPTSEKTRVDPSVPETIPKFVDELPIPPIARPNRHVKEKHPYYEIEMKEAMHRFHKYFPATTVWGYDGLYPGPTFHVNKDETIKVKWMNHLPSKHLLPIDHSLHGASHAPDVRTVVHVHGAHVASDSDGHPDAWFTPNFKITGETFKQKVYEYTNHQMGSTLWYHDHSLGITRLNVYAGLAGFYLVRDPLEKELQLPMGKYEIPLMIQDKSFNADGSLFYPENTNPPAEVNPSVVPAFLGNTIVVNGKLWPNLKVEPRKYRFRMLNASNTNGYTFSFENGDPFYQIGTDGGLLPEPVKLNSLSLEPAERADIIIDFSTFNGQSLILKNTNDEGDLSFIMQFQVVLPLLEKDTSEIPSSLCTVEPLTEEMSTKTRLLTVGATTDQYNRPMLLLDHRMWDDPVTEIPTLNCVETWKFINTTPFAHPIHVHLVQFKILHRRPFNLDRFLEDGHIQYTGPAIEPDDSEKGWKDTVRADPGMVTSIIMRFEDFTGDYVWHCHILEHEDHDMMRPIKVIE</sequence>
<dbReference type="SUPFAM" id="SSF49503">
    <property type="entry name" value="Cupredoxins"/>
    <property type="match status" value="3"/>
</dbReference>
<gene>
    <name evidence="4" type="ORF">I5776_03375</name>
</gene>
<evidence type="ECO:0000313" key="4">
    <source>
        <dbReference type="EMBL" id="QQZ10022.1"/>
    </source>
</evidence>
<dbReference type="EMBL" id="CP065425">
    <property type="protein sequence ID" value="QQZ10022.1"/>
    <property type="molecule type" value="Genomic_DNA"/>
</dbReference>
<dbReference type="InterPro" id="IPR011706">
    <property type="entry name" value="Cu-oxidase_C"/>
</dbReference>
<dbReference type="Gene3D" id="2.60.40.420">
    <property type="entry name" value="Cupredoxins - blue copper proteins"/>
    <property type="match status" value="3"/>
</dbReference>
<dbReference type="PANTHER" id="PTHR48267:SF1">
    <property type="entry name" value="BILIRUBIN OXIDASE"/>
    <property type="match status" value="1"/>
</dbReference>
<evidence type="ECO:0000259" key="2">
    <source>
        <dbReference type="Pfam" id="PF07731"/>
    </source>
</evidence>
<dbReference type="Proteomes" id="UP000595691">
    <property type="component" value="Chromosome"/>
</dbReference>
<comment type="similarity">
    <text evidence="1">Belongs to the multicopper oxidase family.</text>
</comment>
<dbReference type="CDD" id="cd13868">
    <property type="entry name" value="CuRO_2_CotA_like"/>
    <property type="match status" value="1"/>
</dbReference>
<dbReference type="InterPro" id="IPR011707">
    <property type="entry name" value="Cu-oxidase-like_N"/>
</dbReference>
<keyword evidence="5" id="KW-1185">Reference proteome</keyword>
<organism evidence="4 5">
    <name type="scientific">Heyndrickxia vini</name>
    <dbReference type="NCBI Taxonomy" id="1476025"/>
    <lineage>
        <taxon>Bacteria</taxon>
        <taxon>Bacillati</taxon>
        <taxon>Bacillota</taxon>
        <taxon>Bacilli</taxon>
        <taxon>Bacillales</taxon>
        <taxon>Bacillaceae</taxon>
        <taxon>Heyndrickxia</taxon>
    </lineage>
</organism>
<dbReference type="CDD" id="cd13891">
    <property type="entry name" value="CuRO_3_CotA_like"/>
    <property type="match status" value="1"/>
</dbReference>
<dbReference type="InterPro" id="IPR008972">
    <property type="entry name" value="Cupredoxin"/>
</dbReference>
<dbReference type="PANTHER" id="PTHR48267">
    <property type="entry name" value="CUPREDOXIN SUPERFAMILY PROTEIN"/>
    <property type="match status" value="1"/>
</dbReference>
<dbReference type="Pfam" id="PF07732">
    <property type="entry name" value="Cu-oxidase_3"/>
    <property type="match status" value="2"/>
</dbReference>
<dbReference type="CDD" id="cd13844">
    <property type="entry name" value="CuRO_1_BOD_CotA_like"/>
    <property type="match status" value="1"/>
</dbReference>